<gene>
    <name evidence="1" type="ORF">QCA50_003644</name>
</gene>
<proteinExistence type="predicted"/>
<evidence type="ECO:0000313" key="2">
    <source>
        <dbReference type="Proteomes" id="UP001385951"/>
    </source>
</evidence>
<keyword evidence="2" id="KW-1185">Reference proteome</keyword>
<dbReference type="EMBL" id="JASBNA010000003">
    <property type="protein sequence ID" value="KAK7694068.1"/>
    <property type="molecule type" value="Genomic_DNA"/>
</dbReference>
<organism evidence="1 2">
    <name type="scientific">Cerrena zonata</name>
    <dbReference type="NCBI Taxonomy" id="2478898"/>
    <lineage>
        <taxon>Eukaryota</taxon>
        <taxon>Fungi</taxon>
        <taxon>Dikarya</taxon>
        <taxon>Basidiomycota</taxon>
        <taxon>Agaricomycotina</taxon>
        <taxon>Agaricomycetes</taxon>
        <taxon>Polyporales</taxon>
        <taxon>Cerrenaceae</taxon>
        <taxon>Cerrena</taxon>
    </lineage>
</organism>
<evidence type="ECO:0008006" key="3">
    <source>
        <dbReference type="Google" id="ProtNLM"/>
    </source>
</evidence>
<sequence>MPTVDLTQLTSDIKVRPDSECPSIKSINLAVKLQGKPRPIAEISGYLINRSQIGKGAFYRSLEGTSHELWQFAKALWDQDAKLKPELVEHEFHSGSGCWGRELNEGTLLFIEVVAVEEEFLRSGVGSFALNQLLTELTFSYAFAWPEPLLHSPSEDSLEDRRAYTLAFFRKSHFRRVGRTVFLAFSPNDNHPSRKIAANEDIPDNADRFPRLHANELTETDPAKFELHDLILHDFGRGVSIGAIEACIQKVRKTDPEMIHRVNANGFTPLHLAAFTLGGQTARLLLDPELGAIGASTGTPDLFRRDNTEGSIPLEVCEQRMEGVKQWLGATIGLSEWDGYPVNGLECAYELRKAMGEDVGSLRDYILLKNGFFKPVTAETREADARSFGRDRLLAAMF</sequence>
<protein>
    <recommendedName>
        <fullName evidence="3">N-acetyltransferase domain-containing protein</fullName>
    </recommendedName>
</protein>
<comment type="caution">
    <text evidence="1">The sequence shown here is derived from an EMBL/GenBank/DDBJ whole genome shotgun (WGS) entry which is preliminary data.</text>
</comment>
<name>A0AAW0GUF2_9APHY</name>
<dbReference type="Proteomes" id="UP001385951">
    <property type="component" value="Unassembled WGS sequence"/>
</dbReference>
<reference evidence="1 2" key="1">
    <citation type="submission" date="2022-09" db="EMBL/GenBank/DDBJ databases">
        <authorList>
            <person name="Palmer J.M."/>
        </authorList>
    </citation>
    <scope>NUCLEOTIDE SEQUENCE [LARGE SCALE GENOMIC DNA]</scope>
    <source>
        <strain evidence="1 2">DSM 7382</strain>
    </source>
</reference>
<evidence type="ECO:0000313" key="1">
    <source>
        <dbReference type="EMBL" id="KAK7694068.1"/>
    </source>
</evidence>
<accession>A0AAW0GUF2</accession>
<dbReference type="AlphaFoldDB" id="A0AAW0GUF2"/>